<sequence>MAAFIRSEDADGGRRVAQAMRRLGRWPRAWATALLARQLAGAGDHAAVEELLAELRAARCSPDAPCLRAQLAAYARAAQPPADGRVEACFQQLLQLKAERSAAEDPEVLGDLRRALGRQRFESLSSELGLHTSPLIRREAHARNRVVGRWGEVLPCE</sequence>
<gene>
    <name evidence="1" type="ORF">PGLA1383_LOCUS53367</name>
</gene>
<proteinExistence type="predicted"/>
<reference evidence="1" key="1">
    <citation type="submission" date="2021-02" db="EMBL/GenBank/DDBJ databases">
        <authorList>
            <person name="Dougan E. K."/>
            <person name="Rhodes N."/>
            <person name="Thang M."/>
            <person name="Chan C."/>
        </authorList>
    </citation>
    <scope>NUCLEOTIDE SEQUENCE</scope>
</reference>
<organism evidence="1 2">
    <name type="scientific">Polarella glacialis</name>
    <name type="common">Dinoflagellate</name>
    <dbReference type="NCBI Taxonomy" id="89957"/>
    <lineage>
        <taxon>Eukaryota</taxon>
        <taxon>Sar</taxon>
        <taxon>Alveolata</taxon>
        <taxon>Dinophyceae</taxon>
        <taxon>Suessiales</taxon>
        <taxon>Suessiaceae</taxon>
        <taxon>Polarella</taxon>
    </lineage>
</organism>
<comment type="caution">
    <text evidence="1">The sequence shown here is derived from an EMBL/GenBank/DDBJ whole genome shotgun (WGS) entry which is preliminary data.</text>
</comment>
<dbReference type="InterPro" id="IPR011990">
    <property type="entry name" value="TPR-like_helical_dom_sf"/>
</dbReference>
<accession>A0A813HJ57</accession>
<name>A0A813HJ57_POLGL</name>
<keyword evidence="2" id="KW-1185">Reference proteome</keyword>
<dbReference type="Gene3D" id="1.25.40.10">
    <property type="entry name" value="Tetratricopeptide repeat domain"/>
    <property type="match status" value="1"/>
</dbReference>
<protein>
    <submittedName>
        <fullName evidence="1">Uncharacterized protein</fullName>
    </submittedName>
</protein>
<evidence type="ECO:0000313" key="1">
    <source>
        <dbReference type="EMBL" id="CAE8638089.1"/>
    </source>
</evidence>
<dbReference type="EMBL" id="CAJNNV010031863">
    <property type="protein sequence ID" value="CAE8638089.1"/>
    <property type="molecule type" value="Genomic_DNA"/>
</dbReference>
<evidence type="ECO:0000313" key="2">
    <source>
        <dbReference type="Proteomes" id="UP000654075"/>
    </source>
</evidence>
<dbReference type="Proteomes" id="UP000654075">
    <property type="component" value="Unassembled WGS sequence"/>
</dbReference>
<dbReference type="AlphaFoldDB" id="A0A813HJ57"/>